<keyword evidence="7" id="KW-1185">Reference proteome</keyword>
<feature type="domain" description="Aldehyde dehydrogenase" evidence="5">
    <location>
        <begin position="29"/>
        <end position="486"/>
    </location>
</feature>
<evidence type="ECO:0000256" key="4">
    <source>
        <dbReference type="RuleBase" id="RU003345"/>
    </source>
</evidence>
<dbReference type="Gene3D" id="3.40.605.10">
    <property type="entry name" value="Aldehyde Dehydrogenase, Chain A, domain 1"/>
    <property type="match status" value="1"/>
</dbReference>
<dbReference type="EMBL" id="LXHC01000028">
    <property type="protein sequence ID" value="OAU94816.1"/>
    <property type="molecule type" value="Genomic_DNA"/>
</dbReference>
<reference evidence="6 7" key="1">
    <citation type="journal article" date="2016" name="Genome Biol. Evol.">
        <title>Comparative Genomic Analyses of the Moraxella catarrhalis Serosensitive and Seroresistant Lineages Demonstrate Their Independent Evolution.</title>
        <authorList>
            <person name="Earl J.P."/>
            <person name="de Vries S.P."/>
            <person name="Ahmed A."/>
            <person name="Powell E."/>
            <person name="Schultz M.P."/>
            <person name="Hermans P.W."/>
            <person name="Hill D.J."/>
            <person name="Zhou Z."/>
            <person name="Constantinidou C.I."/>
            <person name="Hu F.Z."/>
            <person name="Bootsma H.J."/>
            <person name="Ehrlich G.D."/>
        </authorList>
    </citation>
    <scope>NUCLEOTIDE SEQUENCE [LARGE SCALE GENOMIC DNA]</scope>
    <source>
        <strain evidence="6 7">Z7542</strain>
    </source>
</reference>
<organism evidence="6 7">
    <name type="scientific">Moraxella catarrhalis</name>
    <name type="common">Branhamella catarrhalis</name>
    <dbReference type="NCBI Taxonomy" id="480"/>
    <lineage>
        <taxon>Bacteria</taxon>
        <taxon>Pseudomonadati</taxon>
        <taxon>Pseudomonadota</taxon>
        <taxon>Gammaproteobacteria</taxon>
        <taxon>Moraxellales</taxon>
        <taxon>Moraxellaceae</taxon>
        <taxon>Moraxella</taxon>
    </lineage>
</organism>
<dbReference type="InterPro" id="IPR029510">
    <property type="entry name" value="Ald_DH_CS_GLU"/>
</dbReference>
<dbReference type="InterPro" id="IPR016162">
    <property type="entry name" value="Ald_DH_N"/>
</dbReference>
<protein>
    <submittedName>
        <fullName evidence="6">Succinate-semialdehyde dehydrogenase NADP</fullName>
        <ecNumber evidence="6">1.2.1.16</ecNumber>
    </submittedName>
</protein>
<dbReference type="PANTHER" id="PTHR43353">
    <property type="entry name" value="SUCCINATE-SEMIALDEHYDE DEHYDROGENASE, MITOCHONDRIAL"/>
    <property type="match status" value="1"/>
</dbReference>
<dbReference type="FunFam" id="3.40.309.10:FF:000004">
    <property type="entry name" value="Succinate-semialdehyde dehydrogenase I"/>
    <property type="match status" value="1"/>
</dbReference>
<comment type="caution">
    <text evidence="6">The sequence shown here is derived from an EMBL/GenBank/DDBJ whole genome shotgun (WGS) entry which is preliminary data.</text>
</comment>
<dbReference type="InterPro" id="IPR016163">
    <property type="entry name" value="Ald_DH_C"/>
</dbReference>
<name>A0A198UEH5_MORCA</name>
<dbReference type="CDD" id="cd07103">
    <property type="entry name" value="ALDH_F5_SSADH_GabD"/>
    <property type="match status" value="1"/>
</dbReference>
<dbReference type="Pfam" id="PF00171">
    <property type="entry name" value="Aldedh"/>
    <property type="match status" value="1"/>
</dbReference>
<dbReference type="OrthoDB" id="9812625at2"/>
<dbReference type="InterPro" id="IPR010102">
    <property type="entry name" value="Succ_semiAld_DH"/>
</dbReference>
<sequence length="494" mass="53112">MNQTTTKTSSIPLDCPDLLKQACLIGGEWVNTDTGDTITVTNPFTGEALGTIPSLSKEAVLKAVECADTAQVGWANTTASERAKLLHAWADLIDVHKEDLALIMTYEQGKPIKESRGEIGYANSFIRWFADEAKRVYGDVIPSANQSLRYVVLKQPVGVCAAITPWNFPSAMITRKAAPALAAGCTMIIKPATETPFSALALAYLAKQAGIPAGVLQVVTGKSSVVGEVLTKDARIHKLSFTGSTEVGRVLMEQCASTVKKLSMELGGNAPFIVFDDADLEKAAEGLIASKYRNAGQTCVCANRVYIQSSVKDEFLAKFKQKVEALKVGDGADDSTDVGPLINQQALKKVQSLLDDALDKGATLVTGGAPHEASQLSFTPTVIGGINDEMDIAHEEIFGPIAPIMTFEDEKEVIRHANDTIYGLAAYFYTQSHARAWRVSEALEYGMVAQNTGLLSTEVAPFGGVKQSGFGREGSKYGIEEYVTTKYWCMDVSE</sequence>
<evidence type="ECO:0000313" key="6">
    <source>
        <dbReference type="EMBL" id="OAU94816.1"/>
    </source>
</evidence>
<dbReference type="GO" id="GO:0005829">
    <property type="term" value="C:cytosol"/>
    <property type="evidence" value="ECO:0007669"/>
    <property type="project" value="TreeGrafter"/>
</dbReference>
<accession>A0A198UEH5</accession>
<proteinExistence type="inferred from homology"/>
<dbReference type="FunFam" id="3.40.605.10:FF:000005">
    <property type="entry name" value="Succinate-semialdehyde dehydrogenase I"/>
    <property type="match status" value="1"/>
</dbReference>
<dbReference type="FunFam" id="3.40.605.10:FF:000026">
    <property type="entry name" value="Aldehyde dehydrogenase, putative"/>
    <property type="match status" value="1"/>
</dbReference>
<dbReference type="PROSITE" id="PS00070">
    <property type="entry name" value="ALDEHYDE_DEHYDR_CYS"/>
    <property type="match status" value="1"/>
</dbReference>
<evidence type="ECO:0000313" key="7">
    <source>
        <dbReference type="Proteomes" id="UP000078228"/>
    </source>
</evidence>
<dbReference type="InterPro" id="IPR050740">
    <property type="entry name" value="Aldehyde_DH_Superfamily"/>
</dbReference>
<dbReference type="GO" id="GO:0009450">
    <property type="term" value="P:gamma-aminobutyric acid catabolic process"/>
    <property type="evidence" value="ECO:0007669"/>
    <property type="project" value="InterPro"/>
</dbReference>
<dbReference type="RefSeq" id="WP_064611426.1">
    <property type="nucleotide sequence ID" value="NZ_LXHB01000094.1"/>
</dbReference>
<dbReference type="InterPro" id="IPR015590">
    <property type="entry name" value="Aldehyde_DH_dom"/>
</dbReference>
<dbReference type="NCBIfam" id="TIGR01780">
    <property type="entry name" value="SSADH"/>
    <property type="match status" value="1"/>
</dbReference>
<keyword evidence="2 4" id="KW-0560">Oxidoreductase</keyword>
<dbReference type="AlphaFoldDB" id="A0A198UEH5"/>
<dbReference type="PATRIC" id="fig|480.237.peg.115"/>
<dbReference type="PANTHER" id="PTHR43353:SF5">
    <property type="entry name" value="SUCCINATE-SEMIALDEHYDE DEHYDROGENASE, MITOCHONDRIAL"/>
    <property type="match status" value="1"/>
</dbReference>
<evidence type="ECO:0000256" key="3">
    <source>
        <dbReference type="PROSITE-ProRule" id="PRU10007"/>
    </source>
</evidence>
<dbReference type="PROSITE" id="PS00687">
    <property type="entry name" value="ALDEHYDE_DEHYDR_GLU"/>
    <property type="match status" value="1"/>
</dbReference>
<dbReference type="InterPro" id="IPR016160">
    <property type="entry name" value="Ald_DH_CS_CYS"/>
</dbReference>
<dbReference type="SUPFAM" id="SSF53720">
    <property type="entry name" value="ALDH-like"/>
    <property type="match status" value="1"/>
</dbReference>
<comment type="similarity">
    <text evidence="1 4">Belongs to the aldehyde dehydrogenase family.</text>
</comment>
<dbReference type="Gene3D" id="3.40.309.10">
    <property type="entry name" value="Aldehyde Dehydrogenase, Chain A, domain 2"/>
    <property type="match status" value="1"/>
</dbReference>
<dbReference type="EC" id="1.2.1.16" evidence="6"/>
<evidence type="ECO:0000256" key="2">
    <source>
        <dbReference type="ARBA" id="ARBA00023002"/>
    </source>
</evidence>
<evidence type="ECO:0000256" key="1">
    <source>
        <dbReference type="ARBA" id="ARBA00009986"/>
    </source>
</evidence>
<gene>
    <name evidence="6" type="ORF">AO384_2173</name>
</gene>
<dbReference type="GO" id="GO:0004777">
    <property type="term" value="F:succinate-semialdehyde dehydrogenase (NAD+) activity"/>
    <property type="evidence" value="ECO:0007669"/>
    <property type="project" value="TreeGrafter"/>
</dbReference>
<evidence type="ECO:0000259" key="5">
    <source>
        <dbReference type="Pfam" id="PF00171"/>
    </source>
</evidence>
<feature type="active site" evidence="3">
    <location>
        <position position="265"/>
    </location>
</feature>
<dbReference type="InterPro" id="IPR016161">
    <property type="entry name" value="Ald_DH/histidinol_DH"/>
</dbReference>
<dbReference type="Proteomes" id="UP000078228">
    <property type="component" value="Unassembled WGS sequence"/>
</dbReference>